<evidence type="ECO:0000313" key="2">
    <source>
        <dbReference type="EMBL" id="KPG14324.1"/>
    </source>
</evidence>
<comment type="caution">
    <text evidence="2">The sequence shown here is derived from an EMBL/GenBank/DDBJ whole genome shotgun (WGS) entry which is preliminary data.</text>
</comment>
<gene>
    <name evidence="1" type="ORF">AN908_06560</name>
    <name evidence="2" type="ORF">AN908_07085</name>
</gene>
<protein>
    <submittedName>
        <fullName evidence="2">Uncharacterized protein</fullName>
    </submittedName>
</protein>
<reference evidence="2 3" key="1">
    <citation type="submission" date="2015-09" db="EMBL/GenBank/DDBJ databases">
        <title>Genome Sequences of Mycobacterium immunogenum Isolates, Recuperated from a Chloraminated Drinking Water Distribution System Simulator Subjected to Episodes of Nitrification.</title>
        <authorList>
            <person name="Gomez-Alvarez V."/>
            <person name="Revetta R.P."/>
        </authorList>
    </citation>
    <scope>NUCLEOTIDE SEQUENCE [LARGE SCALE GENOMIC DNA]</scope>
    <source>
        <strain evidence="2 3">H008</strain>
    </source>
</reference>
<name>A0A7V8RXN1_9MYCO</name>
<proteinExistence type="predicted"/>
<dbReference type="EMBL" id="LJFO01000003">
    <property type="protein sequence ID" value="KPG14246.1"/>
    <property type="molecule type" value="Genomic_DNA"/>
</dbReference>
<evidence type="ECO:0000313" key="1">
    <source>
        <dbReference type="EMBL" id="KPG14246.1"/>
    </source>
</evidence>
<sequence length="73" mass="8256">MNPDTCNCATWTPTECEACGEEIDDGVDVYNLIRPKYLWMSDDARGQEWENIVWHKSCDEGSAAASRAVEENK</sequence>
<evidence type="ECO:0000313" key="3">
    <source>
        <dbReference type="Proteomes" id="UP000037843"/>
    </source>
</evidence>
<accession>A0A7V8RXN1</accession>
<dbReference type="EMBL" id="LJFO01000003">
    <property type="protein sequence ID" value="KPG14324.1"/>
    <property type="molecule type" value="Genomic_DNA"/>
</dbReference>
<dbReference type="Proteomes" id="UP000037843">
    <property type="component" value="Unassembled WGS sequence"/>
</dbReference>
<organism evidence="2 3">
    <name type="scientific">Mycobacteroides immunogenum</name>
    <dbReference type="NCBI Taxonomy" id="83262"/>
    <lineage>
        <taxon>Bacteria</taxon>
        <taxon>Bacillati</taxon>
        <taxon>Actinomycetota</taxon>
        <taxon>Actinomycetes</taxon>
        <taxon>Mycobacteriales</taxon>
        <taxon>Mycobacteriaceae</taxon>
        <taxon>Mycobacteroides</taxon>
    </lineage>
</organism>
<dbReference type="AlphaFoldDB" id="A0A7V8RXN1"/>